<dbReference type="GO" id="GO:0071949">
    <property type="term" value="F:FAD binding"/>
    <property type="evidence" value="ECO:0007669"/>
    <property type="project" value="InterPro"/>
</dbReference>
<comment type="similarity">
    <text evidence="2">Belongs to the paxM FAD-dependent monooxygenase family.</text>
</comment>
<evidence type="ECO:0000313" key="10">
    <source>
        <dbReference type="EMBL" id="KAJ5303525.1"/>
    </source>
</evidence>
<keyword evidence="5" id="KW-0560">Oxidoreductase</keyword>
<evidence type="ECO:0000256" key="5">
    <source>
        <dbReference type="ARBA" id="ARBA00023002"/>
    </source>
</evidence>
<reference evidence="10" key="2">
    <citation type="journal article" date="2023" name="IMA Fungus">
        <title>Comparative genomic study of the Penicillium genus elucidates a diverse pangenome and 15 lateral gene transfer events.</title>
        <authorList>
            <person name="Petersen C."/>
            <person name="Sorensen T."/>
            <person name="Nielsen M.R."/>
            <person name="Sondergaard T.E."/>
            <person name="Sorensen J.L."/>
            <person name="Fitzpatrick D.A."/>
            <person name="Frisvad J.C."/>
            <person name="Nielsen K.L."/>
        </authorList>
    </citation>
    <scope>NUCLEOTIDE SEQUENCE</scope>
    <source>
        <strain evidence="10">IBT 21472</strain>
    </source>
</reference>
<dbReference type="InterPro" id="IPR002938">
    <property type="entry name" value="FAD-bd"/>
</dbReference>
<sequence length="250" mass="27613">MTCPQANENSQGSTDFGRLPERKPASGITVLIIGAGVGGLLACLECWRQGHDVRIVERSASRMQSGDGFTIGSSALRAFRNWPEMEDEEDRIAMNMWVSWHKINGEKISGPGPFELHAGNVKDDTVKPPKVHRHSRPKFHKMLSKQVERTGTTIEYGKRVKSYFENIQTNKAGIILDDGNIIEADVVIAADGVGSKSSQVTMGHEIRARPTGYSIYRAAFPVELALSDPVVAERFQVLENGKFVAEMWMG</sequence>
<dbReference type="GO" id="GO:0004497">
    <property type="term" value="F:monooxygenase activity"/>
    <property type="evidence" value="ECO:0007669"/>
    <property type="project" value="UniProtKB-KW"/>
</dbReference>
<comment type="cofactor">
    <cofactor evidence="1">
        <name>FAD</name>
        <dbReference type="ChEBI" id="CHEBI:57692"/>
    </cofactor>
</comment>
<evidence type="ECO:0000256" key="6">
    <source>
        <dbReference type="ARBA" id="ARBA00023033"/>
    </source>
</evidence>
<accession>A0A9W9U2S1</accession>
<feature type="transmembrane region" description="Helical" evidence="8">
    <location>
        <begin position="25"/>
        <end position="44"/>
    </location>
</feature>
<dbReference type="EMBL" id="JAPZBO010000009">
    <property type="protein sequence ID" value="KAJ5303525.1"/>
    <property type="molecule type" value="Genomic_DNA"/>
</dbReference>
<gene>
    <name evidence="10" type="ORF">N7476_010324</name>
</gene>
<evidence type="ECO:0000256" key="1">
    <source>
        <dbReference type="ARBA" id="ARBA00001974"/>
    </source>
</evidence>
<name>A0A9W9U2S1_9EURO</name>
<keyword evidence="6" id="KW-0503">Monooxygenase</keyword>
<comment type="caution">
    <text evidence="10">The sequence shown here is derived from an EMBL/GenBank/DDBJ whole genome shotgun (WGS) entry which is preliminary data.</text>
</comment>
<keyword evidence="8" id="KW-1133">Transmembrane helix</keyword>
<keyword evidence="4" id="KW-0274">FAD</keyword>
<evidence type="ECO:0000256" key="4">
    <source>
        <dbReference type="ARBA" id="ARBA00022827"/>
    </source>
</evidence>
<dbReference type="AlphaFoldDB" id="A0A9W9U2S1"/>
<evidence type="ECO:0000256" key="8">
    <source>
        <dbReference type="SAM" id="Phobius"/>
    </source>
</evidence>
<dbReference type="Gene3D" id="3.50.50.60">
    <property type="entry name" value="FAD/NAD(P)-binding domain"/>
    <property type="match status" value="1"/>
</dbReference>
<keyword evidence="8" id="KW-0812">Transmembrane</keyword>
<dbReference type="InterPro" id="IPR050493">
    <property type="entry name" value="FAD-dep_Monooxygenase_BioMet"/>
</dbReference>
<evidence type="ECO:0000313" key="11">
    <source>
        <dbReference type="Proteomes" id="UP001147746"/>
    </source>
</evidence>
<keyword evidence="3" id="KW-0285">Flavoprotein</keyword>
<dbReference type="SUPFAM" id="SSF51905">
    <property type="entry name" value="FAD/NAD(P)-binding domain"/>
    <property type="match status" value="1"/>
</dbReference>
<feature type="region of interest" description="Disordered" evidence="7">
    <location>
        <begin position="1"/>
        <end position="20"/>
    </location>
</feature>
<protein>
    <recommendedName>
        <fullName evidence="9">FAD-binding domain-containing protein</fullName>
    </recommendedName>
</protein>
<dbReference type="PANTHER" id="PTHR13789">
    <property type="entry name" value="MONOOXYGENASE"/>
    <property type="match status" value="1"/>
</dbReference>
<dbReference type="Proteomes" id="UP001147746">
    <property type="component" value="Unassembled WGS sequence"/>
</dbReference>
<dbReference type="PANTHER" id="PTHR13789:SF315">
    <property type="entry name" value="FAD-DEPENDENT MONOOXYGENASE MDPD"/>
    <property type="match status" value="1"/>
</dbReference>
<evidence type="ECO:0000256" key="3">
    <source>
        <dbReference type="ARBA" id="ARBA00022630"/>
    </source>
</evidence>
<dbReference type="InterPro" id="IPR036188">
    <property type="entry name" value="FAD/NAD-bd_sf"/>
</dbReference>
<keyword evidence="8" id="KW-0472">Membrane</keyword>
<organism evidence="10 11">
    <name type="scientific">Penicillium atrosanguineum</name>
    <dbReference type="NCBI Taxonomy" id="1132637"/>
    <lineage>
        <taxon>Eukaryota</taxon>
        <taxon>Fungi</taxon>
        <taxon>Dikarya</taxon>
        <taxon>Ascomycota</taxon>
        <taxon>Pezizomycotina</taxon>
        <taxon>Eurotiomycetes</taxon>
        <taxon>Eurotiomycetidae</taxon>
        <taxon>Eurotiales</taxon>
        <taxon>Aspergillaceae</taxon>
        <taxon>Penicillium</taxon>
    </lineage>
</organism>
<feature type="domain" description="FAD-binding" evidence="9">
    <location>
        <begin position="29"/>
        <end position="199"/>
    </location>
</feature>
<keyword evidence="11" id="KW-1185">Reference proteome</keyword>
<reference evidence="10" key="1">
    <citation type="submission" date="2022-12" db="EMBL/GenBank/DDBJ databases">
        <authorList>
            <person name="Petersen C."/>
        </authorList>
    </citation>
    <scope>NUCLEOTIDE SEQUENCE</scope>
    <source>
        <strain evidence="10">IBT 21472</strain>
    </source>
</reference>
<evidence type="ECO:0000259" key="9">
    <source>
        <dbReference type="Pfam" id="PF01494"/>
    </source>
</evidence>
<feature type="compositionally biased region" description="Polar residues" evidence="7">
    <location>
        <begin position="1"/>
        <end position="14"/>
    </location>
</feature>
<dbReference type="Pfam" id="PF01494">
    <property type="entry name" value="FAD_binding_3"/>
    <property type="match status" value="1"/>
</dbReference>
<evidence type="ECO:0000256" key="7">
    <source>
        <dbReference type="SAM" id="MobiDB-lite"/>
    </source>
</evidence>
<evidence type="ECO:0000256" key="2">
    <source>
        <dbReference type="ARBA" id="ARBA00007992"/>
    </source>
</evidence>
<proteinExistence type="inferred from homology"/>